<feature type="compositionally biased region" description="Basic and acidic residues" evidence="1">
    <location>
        <begin position="51"/>
        <end position="64"/>
    </location>
</feature>
<keyword evidence="2" id="KW-0732">Signal</keyword>
<organism evidence="3 4">
    <name type="scientific">Treponema vincentii F0403</name>
    <dbReference type="NCBI Taxonomy" id="1125702"/>
    <lineage>
        <taxon>Bacteria</taxon>
        <taxon>Pseudomonadati</taxon>
        <taxon>Spirochaetota</taxon>
        <taxon>Spirochaetia</taxon>
        <taxon>Spirochaetales</taxon>
        <taxon>Treponemataceae</taxon>
        <taxon>Treponema</taxon>
    </lineage>
</organism>
<dbReference type="PATRIC" id="fig|1125702.3.peg.2094"/>
<evidence type="ECO:0000313" key="4">
    <source>
        <dbReference type="Proteomes" id="UP000014605"/>
    </source>
</evidence>
<evidence type="ECO:0000256" key="2">
    <source>
        <dbReference type="SAM" id="SignalP"/>
    </source>
</evidence>
<feature type="region of interest" description="Disordered" evidence="1">
    <location>
        <begin position="41"/>
        <end position="64"/>
    </location>
</feature>
<dbReference type="EMBL" id="ATFC01000009">
    <property type="protein sequence ID" value="EPF46511.1"/>
    <property type="molecule type" value="Genomic_DNA"/>
</dbReference>
<name>S3LAI1_9SPIR</name>
<feature type="chain" id="PRO_5004523184" evidence="2">
    <location>
        <begin position="30"/>
        <end position="389"/>
    </location>
</feature>
<evidence type="ECO:0000256" key="1">
    <source>
        <dbReference type="SAM" id="MobiDB-lite"/>
    </source>
</evidence>
<feature type="signal peptide" evidence="2">
    <location>
        <begin position="1"/>
        <end position="29"/>
    </location>
</feature>
<gene>
    <name evidence="3" type="ORF">HMPREF1222_02033</name>
</gene>
<evidence type="ECO:0000313" key="3">
    <source>
        <dbReference type="EMBL" id="EPF46511.1"/>
    </source>
</evidence>
<dbReference type="HOGENOM" id="CLU_756351_0_0_12"/>
<dbReference type="Proteomes" id="UP000014605">
    <property type="component" value="Unassembled WGS sequence"/>
</dbReference>
<proteinExistence type="predicted"/>
<comment type="caution">
    <text evidence="3">The sequence shown here is derived from an EMBL/GenBank/DDBJ whole genome shotgun (WGS) entry which is preliminary data.</text>
</comment>
<dbReference type="AlphaFoldDB" id="S3LAI1"/>
<dbReference type="PROSITE" id="PS51257">
    <property type="entry name" value="PROKAR_LIPOPROTEIN"/>
    <property type="match status" value="1"/>
</dbReference>
<protein>
    <submittedName>
        <fullName evidence="3">Uncharacterized protein</fullName>
    </submittedName>
</protein>
<sequence length="389" mass="42402">MYRIGCALCCCLFLSLTMTISCVSAPAKGVTASPVVPASPAADSKAAAEQGHFEQDAQTEPERTVTETVPEAQRAARLLPELVQAVEHFDIHKVLALFDTIYESCKGQEDNAILVDARRRVQPLLDAISIEAVSRPAPVNAGSPFTEPFAARVVVTAPEKQFPLDNYPITVLYPSSGTGSSLKTELIRTDAEGFLYFTPPTPERACDGTLFFCLYPARKNTALTSDAADNLSVSFSYKVATMEKRIPTIISILDYDENNNPVFSSNITATSLLTGLMKRGFSRIGLDEYRELAGSDEAAVIRAAQVKIGTAVDRFIFGKTYITVETAEDGTFTCTIRADISIWNFKQAQKINRFTFEHTAEAKTKAQAISLARTDLGETVIAETFSYSL</sequence>
<accession>S3LAI1</accession>
<reference evidence="3 4" key="1">
    <citation type="submission" date="2013-04" db="EMBL/GenBank/DDBJ databases">
        <title>The Genome Sequence of Treponema vincentii F0403.</title>
        <authorList>
            <consortium name="The Broad Institute Genomics Platform"/>
            <person name="Earl A."/>
            <person name="Ward D."/>
            <person name="Feldgarden M."/>
            <person name="Gevers D."/>
            <person name="Leonetti C."/>
            <person name="Izard J."/>
            <person name="Walker B."/>
            <person name="Young S."/>
            <person name="Zeng Q."/>
            <person name="Gargeya S."/>
            <person name="Fitzgerald M."/>
            <person name="Haas B."/>
            <person name="Abouelleil A."/>
            <person name="Allen A.W."/>
            <person name="Alvarado L."/>
            <person name="Arachchi H.M."/>
            <person name="Berlin A.M."/>
            <person name="Chapman S.B."/>
            <person name="Gainer-Dewar J."/>
            <person name="Goldberg J."/>
            <person name="Griggs A."/>
            <person name="Gujja S."/>
            <person name="Hansen M."/>
            <person name="Howarth C."/>
            <person name="Imamovic A."/>
            <person name="Ireland A."/>
            <person name="Larimer J."/>
            <person name="McCowan C."/>
            <person name="Murphy C."/>
            <person name="Pearson M."/>
            <person name="Poon T.W."/>
            <person name="Priest M."/>
            <person name="Roberts A."/>
            <person name="Saif S."/>
            <person name="Shea T."/>
            <person name="Sisk P."/>
            <person name="Sykes S."/>
            <person name="Wortman J."/>
            <person name="Nusbaum C."/>
            <person name="Birren B."/>
        </authorList>
    </citation>
    <scope>NUCLEOTIDE SEQUENCE [LARGE SCALE GENOMIC DNA]</scope>
    <source>
        <strain evidence="3 4">F0403</strain>
    </source>
</reference>
<keyword evidence="4" id="KW-1185">Reference proteome</keyword>